<evidence type="ECO:0000313" key="1">
    <source>
        <dbReference type="EMBL" id="XCD03132.1"/>
    </source>
</evidence>
<accession>A0AAU8AUL6</accession>
<protein>
    <submittedName>
        <fullName evidence="1">Tail assembly protein</fullName>
    </submittedName>
</protein>
<organism evidence="1">
    <name type="scientific">Dulem virus 31</name>
    <dbReference type="NCBI Taxonomy" id="3145749"/>
    <lineage>
        <taxon>Viruses</taxon>
        <taxon>Monodnaviria</taxon>
        <taxon>Sangervirae</taxon>
        <taxon>Phixviricota</taxon>
        <taxon>Malgrandaviricetes</taxon>
        <taxon>Petitvirales</taxon>
        <taxon>Microviridae</taxon>
        <taxon>Microvirus</taxon>
    </lineage>
</organism>
<sequence>MGKRLEIQLYCAKTGESITLPLNPENTNIPNEKEIETFDILGYGEVAVKGKQRLKRITLSNILPTNNSWLALAASLIKALNFKPYSLQETVDMINRWVKDDEIIRAIISEKLNKEFRIEKFVEGVRESVQDIEYTIDLVEYVDPTNKTSILKMNAPETSVTRLKKRTINKFIPNKQVAQKGMTIYKLAKLTYGGRSEELATLNAIYNRNADITGKVVEMLPL</sequence>
<reference evidence="1" key="1">
    <citation type="submission" date="2024-03" db="EMBL/GenBank/DDBJ databases">
        <title>Diverse circular DNA viruses in blood, oral, and fecal samples of captive lemurs.</title>
        <authorList>
            <person name="Paietta E.N."/>
            <person name="Kraberger S."/>
            <person name="Lund M.C."/>
            <person name="Custer J.M."/>
            <person name="Vargas K.M."/>
            <person name="Ehmke E.E."/>
            <person name="Yoder A.D."/>
            <person name="Varsani A."/>
        </authorList>
    </citation>
    <scope>NUCLEOTIDE SEQUENCE</scope>
    <source>
        <strain evidence="1">Duke_17_45</strain>
    </source>
</reference>
<proteinExistence type="predicted"/>
<dbReference type="EMBL" id="PP511318">
    <property type="protein sequence ID" value="XCD03132.1"/>
    <property type="molecule type" value="Genomic_DNA"/>
</dbReference>
<name>A0AAU8AUL6_9VIRU</name>